<dbReference type="EMBL" id="CAKOFQ010007747">
    <property type="protein sequence ID" value="CAH2007414.1"/>
    <property type="molecule type" value="Genomic_DNA"/>
</dbReference>
<gene>
    <name evidence="1" type="ORF">ACAOBT_LOCUS28332</name>
    <name evidence="2" type="ORF">ACAOBT_LOCUS29640</name>
</gene>
<dbReference type="EMBL" id="CAKOFQ010007621">
    <property type="protein sequence ID" value="CAH2005067.1"/>
    <property type="molecule type" value="Genomic_DNA"/>
</dbReference>
<dbReference type="Proteomes" id="UP001152888">
    <property type="component" value="Unassembled WGS sequence"/>
</dbReference>
<sequence length="87" mass="9981">MEGGFPSDAVLSKVQIAYSCVFCNHQITTRDCIEPSFTTVFIQSKRKYVYFRTLPVITGTVRNAALLRHFENLAKQSRDTKISLRHQ</sequence>
<keyword evidence="3" id="KW-1185">Reference proteome</keyword>
<proteinExistence type="predicted"/>
<dbReference type="AlphaFoldDB" id="A0A9P0M6L7"/>
<reference evidence="2" key="1">
    <citation type="submission" date="2022-03" db="EMBL/GenBank/DDBJ databases">
        <authorList>
            <person name="Sayadi A."/>
        </authorList>
    </citation>
    <scope>NUCLEOTIDE SEQUENCE</scope>
</reference>
<name>A0A9P0M6L7_ACAOB</name>
<comment type="caution">
    <text evidence="2">The sequence shown here is derived from an EMBL/GenBank/DDBJ whole genome shotgun (WGS) entry which is preliminary data.</text>
</comment>
<evidence type="ECO:0000313" key="2">
    <source>
        <dbReference type="EMBL" id="CAH2007414.1"/>
    </source>
</evidence>
<evidence type="ECO:0000313" key="3">
    <source>
        <dbReference type="Proteomes" id="UP001152888"/>
    </source>
</evidence>
<accession>A0A9P0M6L7</accession>
<protein>
    <submittedName>
        <fullName evidence="2">Uncharacterized protein</fullName>
    </submittedName>
</protein>
<evidence type="ECO:0000313" key="1">
    <source>
        <dbReference type="EMBL" id="CAH2005067.1"/>
    </source>
</evidence>
<organism evidence="2 3">
    <name type="scientific">Acanthoscelides obtectus</name>
    <name type="common">Bean weevil</name>
    <name type="synonym">Bruchus obtectus</name>
    <dbReference type="NCBI Taxonomy" id="200917"/>
    <lineage>
        <taxon>Eukaryota</taxon>
        <taxon>Metazoa</taxon>
        <taxon>Ecdysozoa</taxon>
        <taxon>Arthropoda</taxon>
        <taxon>Hexapoda</taxon>
        <taxon>Insecta</taxon>
        <taxon>Pterygota</taxon>
        <taxon>Neoptera</taxon>
        <taxon>Endopterygota</taxon>
        <taxon>Coleoptera</taxon>
        <taxon>Polyphaga</taxon>
        <taxon>Cucujiformia</taxon>
        <taxon>Chrysomeloidea</taxon>
        <taxon>Chrysomelidae</taxon>
        <taxon>Bruchinae</taxon>
        <taxon>Bruchini</taxon>
        <taxon>Acanthoscelides</taxon>
    </lineage>
</organism>